<accession>A0A7X1PN18</accession>
<dbReference type="EMBL" id="WHUV01000002">
    <property type="protein sequence ID" value="MQA54862.1"/>
    <property type="molecule type" value="Genomic_DNA"/>
</dbReference>
<proteinExistence type="predicted"/>
<organism evidence="1 2">
    <name type="scientific">Pseudomonas piscis</name>
    <dbReference type="NCBI Taxonomy" id="2614538"/>
    <lineage>
        <taxon>Bacteria</taxon>
        <taxon>Pseudomonadati</taxon>
        <taxon>Pseudomonadota</taxon>
        <taxon>Gammaproteobacteria</taxon>
        <taxon>Pseudomonadales</taxon>
        <taxon>Pseudomonadaceae</taxon>
        <taxon>Pseudomonas</taxon>
    </lineage>
</organism>
<evidence type="ECO:0000313" key="1">
    <source>
        <dbReference type="EMBL" id="MQA54862.1"/>
    </source>
</evidence>
<reference evidence="1 2" key="1">
    <citation type="submission" date="2019-10" db="EMBL/GenBank/DDBJ databases">
        <title>Pseudomonas dajingensis sp. nov., isolated from the profound head ulcers of farmed Murray cod (Maccullochella peelii peelii).</title>
        <authorList>
            <person name="Liu Y."/>
        </authorList>
    </citation>
    <scope>NUCLEOTIDE SEQUENCE [LARGE SCALE GENOMIC DNA]</scope>
    <source>
        <strain evidence="1 2">MC042</strain>
    </source>
</reference>
<name>A0A7X1PN18_9PSED</name>
<evidence type="ECO:0000313" key="2">
    <source>
        <dbReference type="Proteomes" id="UP000486534"/>
    </source>
</evidence>
<gene>
    <name evidence="1" type="ORF">GDH07_16215</name>
</gene>
<dbReference type="Proteomes" id="UP000486534">
    <property type="component" value="Unassembled WGS sequence"/>
</dbReference>
<protein>
    <submittedName>
        <fullName evidence="1">Uncharacterized protein</fullName>
    </submittedName>
</protein>
<comment type="caution">
    <text evidence="1">The sequence shown here is derived from an EMBL/GenBank/DDBJ whole genome shotgun (WGS) entry which is preliminary data.</text>
</comment>
<dbReference type="RefSeq" id="WP_152898176.1">
    <property type="nucleotide sequence ID" value="NZ_WHUV01000002.1"/>
</dbReference>
<sequence length="182" mass="19942">MAPSPLQTLRETIRQQPISPAPAPWVLVTRRAAGSLLEVGFDRDRELLLVTSSAGRSVIDCETGEKIARDYTEEVESDRYLEAEGIGPLAGRRIAMSGINGGSLPLGSDDGWAVHNVPLAWPEQHLLLVEPGSWLYGAQHNRPATFHKLAIEHECRAFGFSYSGRSLVIASSCDLVVYHRPL</sequence>
<dbReference type="AlphaFoldDB" id="A0A7X1PN18"/>